<evidence type="ECO:0000313" key="1">
    <source>
        <dbReference type="EMBL" id="CAH0043846.1"/>
    </source>
</evidence>
<dbReference type="InterPro" id="IPR022085">
    <property type="entry name" value="OpdG"/>
</dbReference>
<dbReference type="InterPro" id="IPR053204">
    <property type="entry name" value="Oxopyrrolidines_Biosynth-assoc"/>
</dbReference>
<name>A0A9N9W8R0_9HYPO</name>
<sequence length="276" mass="31336">MFIDAGKLRFGQEGEVIVDMITQDDCSVARAVEAITALTSAAASAAANSSPDDPFDDPLYYHADNVALTIHGLSRRLRHDQQSKLIDFCVQLQQQTVSDPARTGILKDSYRLSFWTHMPEISIKIADYYTIGTDVGDVEDDGHQLENFTAWLARLSEMEFLAFRKGITWSLPALTCIFQKKYQATGEDVRVMCMWFIYAPMKVWSDAQMRRAQKIGLARKKESFDPEHWPKWKQFLQDCQGSSSEELVDKYTQELIGLALKSIEKLEGQHLNINKG</sequence>
<keyword evidence="2" id="KW-1185">Reference proteome</keyword>
<dbReference type="EMBL" id="CABFOC020000003">
    <property type="protein sequence ID" value="CAH0043846.1"/>
    <property type="molecule type" value="Genomic_DNA"/>
</dbReference>
<organism evidence="1 2">
    <name type="scientific">Clonostachys solani</name>
    <dbReference type="NCBI Taxonomy" id="160281"/>
    <lineage>
        <taxon>Eukaryota</taxon>
        <taxon>Fungi</taxon>
        <taxon>Dikarya</taxon>
        <taxon>Ascomycota</taxon>
        <taxon>Pezizomycotina</taxon>
        <taxon>Sordariomycetes</taxon>
        <taxon>Hypocreomycetidae</taxon>
        <taxon>Hypocreales</taxon>
        <taxon>Bionectriaceae</taxon>
        <taxon>Clonostachys</taxon>
    </lineage>
</organism>
<evidence type="ECO:0000313" key="2">
    <source>
        <dbReference type="Proteomes" id="UP000775872"/>
    </source>
</evidence>
<dbReference type="PANTHER" id="PTHR38797:SF6">
    <property type="match status" value="1"/>
</dbReference>
<dbReference type="OrthoDB" id="5146785at2759"/>
<reference evidence="1 2" key="2">
    <citation type="submission" date="2021-10" db="EMBL/GenBank/DDBJ databases">
        <authorList>
            <person name="Piombo E."/>
        </authorList>
    </citation>
    <scope>NUCLEOTIDE SEQUENCE [LARGE SCALE GENOMIC DNA]</scope>
</reference>
<reference evidence="2" key="1">
    <citation type="submission" date="2019-06" db="EMBL/GenBank/DDBJ databases">
        <authorList>
            <person name="Broberg M."/>
        </authorList>
    </citation>
    <scope>NUCLEOTIDE SEQUENCE [LARGE SCALE GENOMIC DNA]</scope>
</reference>
<dbReference type="AlphaFoldDB" id="A0A9N9W8R0"/>
<proteinExistence type="predicted"/>
<dbReference type="PANTHER" id="PTHR38797">
    <property type="entry name" value="NUCLEAR PORE COMPLEX PROTEIN NUP85-RELATED"/>
    <property type="match status" value="1"/>
</dbReference>
<gene>
    <name evidence="1" type="ORF">CSOL1703_00009705</name>
</gene>
<accession>A0A9N9W8R0</accession>
<dbReference type="Proteomes" id="UP000775872">
    <property type="component" value="Unassembled WGS sequence"/>
</dbReference>
<dbReference type="Pfam" id="PF12311">
    <property type="entry name" value="DUF3632"/>
    <property type="match status" value="1"/>
</dbReference>
<protein>
    <submittedName>
        <fullName evidence="1">Uncharacterized protein</fullName>
    </submittedName>
</protein>
<comment type="caution">
    <text evidence="1">The sequence shown here is derived from an EMBL/GenBank/DDBJ whole genome shotgun (WGS) entry which is preliminary data.</text>
</comment>